<dbReference type="PROSITE" id="PS00356">
    <property type="entry name" value="HTH_LACI_1"/>
    <property type="match status" value="1"/>
</dbReference>
<evidence type="ECO:0000313" key="5">
    <source>
        <dbReference type="EMBL" id="RIX30043.1"/>
    </source>
</evidence>
<evidence type="ECO:0000256" key="3">
    <source>
        <dbReference type="ARBA" id="ARBA00023163"/>
    </source>
</evidence>
<dbReference type="SUPFAM" id="SSF53822">
    <property type="entry name" value="Periplasmic binding protein-like I"/>
    <property type="match status" value="1"/>
</dbReference>
<dbReference type="Pfam" id="PF13377">
    <property type="entry name" value="Peripla_BP_3"/>
    <property type="match status" value="1"/>
</dbReference>
<dbReference type="SUPFAM" id="SSF47413">
    <property type="entry name" value="lambda repressor-like DNA-binding domains"/>
    <property type="match status" value="1"/>
</dbReference>
<dbReference type="Gene3D" id="3.40.50.2300">
    <property type="match status" value="2"/>
</dbReference>
<sequence length="337" mass="35618">MPATIRDVARLAGVSEATVSRALRDLRHVAPDTAEAVREAADRLGFVPSRNAAALATGRPKVVSVVTPTVVSWFYASVLEGVDAVLREAGWATSLVDLNADGGTRRRLTATELHAGQASAHVVIGFGLDEAEQEVVRGMRDPLVTVGGSFEGVRGIGIPEAEAARLAVGHLLELGHRRIGHVGGDREPGLNEAVVGARREAWASTLREAGVEPCTDWFASSGLVLERSRDAALRLLDRGDRPTAVFAATDECAFGVLLAAQQLGLRVPEDLSVVGLDDHAFSAAYGLTTVRQSPREQGARAAQLLLRDLGVRRRPVSTAPAPVELVVRSTTAPPARP</sequence>
<accession>A0A3A1U0Z6</accession>
<dbReference type="InterPro" id="IPR028082">
    <property type="entry name" value="Peripla_BP_I"/>
</dbReference>
<keyword evidence="2" id="KW-0238">DNA-binding</keyword>
<dbReference type="PROSITE" id="PS50932">
    <property type="entry name" value="HTH_LACI_2"/>
    <property type="match status" value="1"/>
</dbReference>
<keyword evidence="6" id="KW-1185">Reference proteome</keyword>
<dbReference type="GO" id="GO:0000976">
    <property type="term" value="F:transcription cis-regulatory region binding"/>
    <property type="evidence" value="ECO:0007669"/>
    <property type="project" value="TreeGrafter"/>
</dbReference>
<proteinExistence type="predicted"/>
<dbReference type="AlphaFoldDB" id="A0A3A1U0Z6"/>
<dbReference type="PRINTS" id="PR00036">
    <property type="entry name" value="HTHLACI"/>
</dbReference>
<gene>
    <name evidence="5" type="ORF">D1781_00800</name>
</gene>
<evidence type="ECO:0000256" key="1">
    <source>
        <dbReference type="ARBA" id="ARBA00023015"/>
    </source>
</evidence>
<dbReference type="Proteomes" id="UP000265742">
    <property type="component" value="Unassembled WGS sequence"/>
</dbReference>
<dbReference type="CDD" id="cd06267">
    <property type="entry name" value="PBP1_LacI_sugar_binding-like"/>
    <property type="match status" value="1"/>
</dbReference>
<dbReference type="Pfam" id="PF00356">
    <property type="entry name" value="LacI"/>
    <property type="match status" value="1"/>
</dbReference>
<dbReference type="RefSeq" id="WP_119480406.1">
    <property type="nucleotide sequence ID" value="NZ_QXTG01000001.1"/>
</dbReference>
<dbReference type="CDD" id="cd01392">
    <property type="entry name" value="HTH_LacI"/>
    <property type="match status" value="1"/>
</dbReference>
<evidence type="ECO:0000256" key="2">
    <source>
        <dbReference type="ARBA" id="ARBA00023125"/>
    </source>
</evidence>
<dbReference type="InterPro" id="IPR000843">
    <property type="entry name" value="HTH_LacI"/>
</dbReference>
<dbReference type="SMART" id="SM00354">
    <property type="entry name" value="HTH_LACI"/>
    <property type="match status" value="1"/>
</dbReference>
<evidence type="ECO:0000313" key="6">
    <source>
        <dbReference type="Proteomes" id="UP000265742"/>
    </source>
</evidence>
<comment type="caution">
    <text evidence="5">The sequence shown here is derived from an EMBL/GenBank/DDBJ whole genome shotgun (WGS) entry which is preliminary data.</text>
</comment>
<dbReference type="EMBL" id="QXTG01000001">
    <property type="protein sequence ID" value="RIX30043.1"/>
    <property type="molecule type" value="Genomic_DNA"/>
</dbReference>
<reference evidence="6" key="1">
    <citation type="submission" date="2018-09" db="EMBL/GenBank/DDBJ databases">
        <authorList>
            <person name="Kim I."/>
        </authorList>
    </citation>
    <scope>NUCLEOTIDE SEQUENCE [LARGE SCALE GENOMIC DNA]</scope>
    <source>
        <strain evidence="6">DD4a</strain>
    </source>
</reference>
<keyword evidence="1" id="KW-0805">Transcription regulation</keyword>
<dbReference type="GO" id="GO:0003700">
    <property type="term" value="F:DNA-binding transcription factor activity"/>
    <property type="evidence" value="ECO:0007669"/>
    <property type="project" value="TreeGrafter"/>
</dbReference>
<dbReference type="InterPro" id="IPR010982">
    <property type="entry name" value="Lambda_DNA-bd_dom_sf"/>
</dbReference>
<protein>
    <submittedName>
        <fullName evidence="5">LacI family transcriptional regulator</fullName>
    </submittedName>
</protein>
<keyword evidence="3" id="KW-0804">Transcription</keyword>
<dbReference type="Gene3D" id="1.10.260.40">
    <property type="entry name" value="lambda repressor-like DNA-binding domains"/>
    <property type="match status" value="1"/>
</dbReference>
<organism evidence="5 6">
    <name type="scientific">Amnibacterium setariae</name>
    <dbReference type="NCBI Taxonomy" id="2306585"/>
    <lineage>
        <taxon>Bacteria</taxon>
        <taxon>Bacillati</taxon>
        <taxon>Actinomycetota</taxon>
        <taxon>Actinomycetes</taxon>
        <taxon>Micrococcales</taxon>
        <taxon>Microbacteriaceae</taxon>
        <taxon>Amnibacterium</taxon>
    </lineage>
</organism>
<name>A0A3A1U0Z6_9MICO</name>
<dbReference type="InterPro" id="IPR046335">
    <property type="entry name" value="LacI/GalR-like_sensor"/>
</dbReference>
<evidence type="ECO:0000259" key="4">
    <source>
        <dbReference type="PROSITE" id="PS50932"/>
    </source>
</evidence>
<feature type="domain" description="HTH lacI-type" evidence="4">
    <location>
        <begin position="3"/>
        <end position="57"/>
    </location>
</feature>
<dbReference type="PANTHER" id="PTHR30146:SF109">
    <property type="entry name" value="HTH-TYPE TRANSCRIPTIONAL REGULATOR GALS"/>
    <property type="match status" value="1"/>
</dbReference>
<dbReference type="PANTHER" id="PTHR30146">
    <property type="entry name" value="LACI-RELATED TRANSCRIPTIONAL REPRESSOR"/>
    <property type="match status" value="1"/>
</dbReference>